<feature type="region of interest" description="Disordered" evidence="1">
    <location>
        <begin position="544"/>
        <end position="565"/>
    </location>
</feature>
<accession>A0ABN1KB22</accession>
<keyword evidence="2" id="KW-0812">Transmembrane</keyword>
<proteinExistence type="predicted"/>
<name>A0ABN1KB22_9BURK</name>
<keyword evidence="4" id="KW-1185">Reference proteome</keyword>
<keyword evidence="2" id="KW-1133">Transmembrane helix</keyword>
<gene>
    <name evidence="3" type="ORF">GCM10009107_44060</name>
</gene>
<comment type="caution">
    <text evidence="3">The sequence shown here is derived from an EMBL/GenBank/DDBJ whole genome shotgun (WGS) entry which is preliminary data.</text>
</comment>
<dbReference type="InterPro" id="IPR018671">
    <property type="entry name" value="DUF2138"/>
</dbReference>
<evidence type="ECO:0000256" key="1">
    <source>
        <dbReference type="SAM" id="MobiDB-lite"/>
    </source>
</evidence>
<dbReference type="Proteomes" id="UP001500279">
    <property type="component" value="Unassembled WGS sequence"/>
</dbReference>
<keyword evidence="2" id="KW-0472">Membrane</keyword>
<feature type="compositionally biased region" description="Low complexity" evidence="1">
    <location>
        <begin position="336"/>
        <end position="346"/>
    </location>
</feature>
<sequence length="565" mass="59675">MTRGQGQVTLAQHKKKLIAVGAVVLLGVAAAAVWLGRSHFAGRINALGVDLQRPAAYVATPSLVKLSQDLVKAPVLRELLTEDFTFYYEAHEDKLGLAGAIRRIAYEHDTKLSDELLTLALDQPAEVALWADDRGAARHWALAMTRDTLAKAVQGLATLALDDKQLSVLAEVPLARFGRDKLTVYALTLSPRRTLALAAKGNRVVVLSDPGLLFDDERNPDDHAAEVLSALLSGSSGDQGLWRRHFGLAGAPGADHTLVASGPLLAFGYQHFFPALKALRVDVAPGGTALHTWLRQGGAWPASPWAALPSQPAACAALPVNWALARPVLDGSKTPKAAAADAASDATTDDASAEASSDTPAPELPPEVRAALTDMAQRFDGPAAVCWYAGSQLHTPLLVAHAKGTPPDAATLQAFMQWWLPSSAAWQPGQPAAEVSAPYGAKPAKQGSAYRLAFKRAGDWWLFSPDAALVAKAEDAIARRYPSVADTLGGGNAVAVATPAQIAELMRRETLAVLGANQQDFRQAAETQLLPRLAAFGKLPAAQAVPTGTPDGQGWVPLDWRPLAP</sequence>
<evidence type="ECO:0000313" key="4">
    <source>
        <dbReference type="Proteomes" id="UP001500279"/>
    </source>
</evidence>
<evidence type="ECO:0000313" key="3">
    <source>
        <dbReference type="EMBL" id="GAA0760927.1"/>
    </source>
</evidence>
<organism evidence="3 4">
    <name type="scientific">Ideonella azotifigens</name>
    <dbReference type="NCBI Taxonomy" id="513160"/>
    <lineage>
        <taxon>Bacteria</taxon>
        <taxon>Pseudomonadati</taxon>
        <taxon>Pseudomonadota</taxon>
        <taxon>Betaproteobacteria</taxon>
        <taxon>Burkholderiales</taxon>
        <taxon>Sphaerotilaceae</taxon>
        <taxon>Ideonella</taxon>
    </lineage>
</organism>
<evidence type="ECO:0000256" key="2">
    <source>
        <dbReference type="SAM" id="Phobius"/>
    </source>
</evidence>
<protein>
    <submittedName>
        <fullName evidence="3">DUF2138 domain-containing protein</fullName>
    </submittedName>
</protein>
<dbReference type="Pfam" id="PF09909">
    <property type="entry name" value="DUF2138"/>
    <property type="match status" value="2"/>
</dbReference>
<feature type="region of interest" description="Disordered" evidence="1">
    <location>
        <begin position="336"/>
        <end position="365"/>
    </location>
</feature>
<feature type="transmembrane region" description="Helical" evidence="2">
    <location>
        <begin position="17"/>
        <end position="36"/>
    </location>
</feature>
<reference evidence="3 4" key="1">
    <citation type="journal article" date="2019" name="Int. J. Syst. Evol. Microbiol.">
        <title>The Global Catalogue of Microorganisms (GCM) 10K type strain sequencing project: providing services to taxonomists for standard genome sequencing and annotation.</title>
        <authorList>
            <consortium name="The Broad Institute Genomics Platform"/>
            <consortium name="The Broad Institute Genome Sequencing Center for Infectious Disease"/>
            <person name="Wu L."/>
            <person name="Ma J."/>
        </authorList>
    </citation>
    <scope>NUCLEOTIDE SEQUENCE [LARGE SCALE GENOMIC DNA]</scope>
    <source>
        <strain evidence="3 4">JCM 15503</strain>
    </source>
</reference>
<dbReference type="EMBL" id="BAAAEW010000026">
    <property type="protein sequence ID" value="GAA0760927.1"/>
    <property type="molecule type" value="Genomic_DNA"/>
</dbReference>